<feature type="compositionally biased region" description="Basic and acidic residues" evidence="2">
    <location>
        <begin position="511"/>
        <end position="525"/>
    </location>
</feature>
<sequence length="708" mass="74948">MTISPPPVRVLRLGKSLQGCVLPSHADNFELHAPPSTRVHLSLSRRGGDPLLLARYGDLPPVVPRRCRVVADVWDQVSFDSDALEHELQVQMPGNAKDKVQVAVHNYSAHLRTPCHYTISAVRCHDDSESAFIQGGDAPRVPISMAPFGAGPMPSGLCAHENWSAMSHPTPLRSDGSTHLQSSAPADGAHASLRSDRRVSFEFQGRPSRKSVSKDKAIVSFSSPTSPAAVSGRSGIVVVYTSWRKQRLLWRCFSAWLRLTLRGSRQHSPAAAAAQDTIRKRAEQAEAVADAAEMHARALRSQVKMLEAAQAHDRREIESLRRQLAATQGKQFEAHPNFSAGAHSTTGTPSARCSPCAASFMEAVQHELSLLEDLSASFSSKIGRHASPTALQTAAPTKSPSAVSFLTTPGTAEPPMKSVADLHVDDRSYFSMNDSGNSPAVFPSVPPAIFTPTSATTSAGKSASCSSVSEASSFSNLLSPLSPTPSEPAAASPCGLWGSQRDGLNFGRTSTETRKPNSTDWHGDEGAESSGAPGHDQKANARAATMDDAPAPCHSKAPHAAEACAYARGAARETTASCAKVTRRSPTRQGRLQKERSRCDGARACAPAASPTQTNAHPQGKSRLHPPSPPRAQTAVHAATRHDGSSAAAPPGGRQPADACAACNLRRYDSFPTHYDALSLAHTTTAPVTPAVRCACVRYCAPVLAGSP</sequence>
<organism evidence="3">
    <name type="scientific">Chrysotila carterae</name>
    <name type="common">Marine alga</name>
    <name type="synonym">Syracosphaera carterae</name>
    <dbReference type="NCBI Taxonomy" id="13221"/>
    <lineage>
        <taxon>Eukaryota</taxon>
        <taxon>Haptista</taxon>
        <taxon>Haptophyta</taxon>
        <taxon>Prymnesiophyceae</taxon>
        <taxon>Isochrysidales</taxon>
        <taxon>Isochrysidaceae</taxon>
        <taxon>Chrysotila</taxon>
    </lineage>
</organism>
<feature type="region of interest" description="Disordered" evidence="2">
    <location>
        <begin position="575"/>
        <end position="655"/>
    </location>
</feature>
<feature type="region of interest" description="Disordered" evidence="2">
    <location>
        <begin position="168"/>
        <end position="196"/>
    </location>
</feature>
<protein>
    <submittedName>
        <fullName evidence="3">Uncharacterized protein</fullName>
    </submittedName>
</protein>
<feature type="compositionally biased region" description="Polar residues" evidence="2">
    <location>
        <begin position="175"/>
        <end position="184"/>
    </location>
</feature>
<feature type="coiled-coil region" evidence="1">
    <location>
        <begin position="282"/>
        <end position="323"/>
    </location>
</feature>
<dbReference type="AlphaFoldDB" id="A0A7S4EY22"/>
<reference evidence="3" key="1">
    <citation type="submission" date="2021-01" db="EMBL/GenBank/DDBJ databases">
        <authorList>
            <person name="Corre E."/>
            <person name="Pelletier E."/>
            <person name="Niang G."/>
            <person name="Scheremetjew M."/>
            <person name="Finn R."/>
            <person name="Kale V."/>
            <person name="Holt S."/>
            <person name="Cochrane G."/>
            <person name="Meng A."/>
            <person name="Brown T."/>
            <person name="Cohen L."/>
        </authorList>
    </citation>
    <scope>NUCLEOTIDE SEQUENCE</scope>
    <source>
        <strain evidence="3">CCMP645</strain>
    </source>
</reference>
<evidence type="ECO:0000256" key="2">
    <source>
        <dbReference type="SAM" id="MobiDB-lite"/>
    </source>
</evidence>
<dbReference type="EMBL" id="HBIZ01021358">
    <property type="protein sequence ID" value="CAE0760889.1"/>
    <property type="molecule type" value="Transcribed_RNA"/>
</dbReference>
<evidence type="ECO:0000313" key="3">
    <source>
        <dbReference type="EMBL" id="CAE0760889.1"/>
    </source>
</evidence>
<evidence type="ECO:0000256" key="1">
    <source>
        <dbReference type="SAM" id="Coils"/>
    </source>
</evidence>
<name>A0A7S4EY22_CHRCT</name>
<feature type="compositionally biased region" description="Basic and acidic residues" evidence="2">
    <location>
        <begin position="592"/>
        <end position="601"/>
    </location>
</feature>
<feature type="region of interest" description="Disordered" evidence="2">
    <location>
        <begin position="326"/>
        <end position="347"/>
    </location>
</feature>
<feature type="region of interest" description="Disordered" evidence="2">
    <location>
        <begin position="389"/>
        <end position="416"/>
    </location>
</feature>
<accession>A0A7S4EY22</accession>
<gene>
    <name evidence="3" type="ORF">PCAR00345_LOCUS13501</name>
</gene>
<feature type="region of interest" description="Disordered" evidence="2">
    <location>
        <begin position="479"/>
        <end position="554"/>
    </location>
</feature>
<feature type="compositionally biased region" description="Polar residues" evidence="2">
    <location>
        <begin position="389"/>
        <end position="410"/>
    </location>
</feature>
<proteinExistence type="predicted"/>
<keyword evidence="1" id="KW-0175">Coiled coil</keyword>